<reference evidence="1 2" key="1">
    <citation type="submission" date="2015-09" db="EMBL/GenBank/DDBJ databases">
        <authorList>
            <consortium name="Pathogen Informatics"/>
        </authorList>
    </citation>
    <scope>NUCLEOTIDE SEQUENCE [LARGE SCALE GENOMIC DNA]</scope>
    <source>
        <strain evidence="1 2">2789STDY5608891</strain>
    </source>
</reference>
<proteinExistence type="predicted"/>
<gene>
    <name evidence="1" type="ORF">ERS852448_00077</name>
</gene>
<evidence type="ECO:0000313" key="1">
    <source>
        <dbReference type="EMBL" id="CUM70400.1"/>
    </source>
</evidence>
<organism evidence="1 2">
    <name type="scientific">Eubacterium ramulus</name>
    <dbReference type="NCBI Taxonomy" id="39490"/>
    <lineage>
        <taxon>Bacteria</taxon>
        <taxon>Bacillati</taxon>
        <taxon>Bacillota</taxon>
        <taxon>Clostridia</taxon>
        <taxon>Eubacteriales</taxon>
        <taxon>Eubacteriaceae</taxon>
        <taxon>Eubacterium</taxon>
    </lineage>
</organism>
<dbReference type="Proteomes" id="UP000095492">
    <property type="component" value="Unassembled WGS sequence"/>
</dbReference>
<dbReference type="EMBL" id="CYYA01000001">
    <property type="protein sequence ID" value="CUM70400.1"/>
    <property type="molecule type" value="Genomic_DNA"/>
</dbReference>
<accession>A0A173QXP8</accession>
<dbReference type="STRING" id="39490.ERS852448_00077"/>
<dbReference type="AlphaFoldDB" id="A0A173QXP8"/>
<evidence type="ECO:0000313" key="2">
    <source>
        <dbReference type="Proteomes" id="UP000095492"/>
    </source>
</evidence>
<name>A0A173QXP8_EUBRA</name>
<protein>
    <submittedName>
        <fullName evidence="1">Uncharacterized protein</fullName>
    </submittedName>
</protein>
<sequence>MGVASMAPTTLMSIATTFGTASTGTAISTLSGCVAQKAALVWIGRMFAGFAAEGAGMAAGQAFLALAEELQLLQQVFR</sequence>